<dbReference type="GeneID" id="116565987"/>
<dbReference type="PROSITE" id="PS51462">
    <property type="entry name" value="NUDIX"/>
    <property type="match status" value="1"/>
</dbReference>
<name>A0A6J3JLL4_SAPAP</name>
<accession>A0A6J3JLL4</accession>
<comment type="catalytic activity">
    <reaction evidence="7">
        <text>a 5'-end FAD-phospho-ribonucleoside in mRNA + H2O = a 5'-end phospho-adenosine-phospho-ribonucleoside in mRNA + FMN + 2 H(+)</text>
        <dbReference type="Rhea" id="RHEA:67588"/>
        <dbReference type="Rhea" id="RHEA-COMP:15719"/>
        <dbReference type="Rhea" id="RHEA-COMP:17275"/>
        <dbReference type="ChEBI" id="CHEBI:15377"/>
        <dbReference type="ChEBI" id="CHEBI:15378"/>
        <dbReference type="ChEBI" id="CHEBI:58210"/>
        <dbReference type="ChEBI" id="CHEBI:144051"/>
        <dbReference type="ChEBI" id="CHEBI:172372"/>
    </reaction>
    <physiologicalReaction direction="left-to-right" evidence="7">
        <dbReference type="Rhea" id="RHEA:67589"/>
    </physiologicalReaction>
</comment>
<feature type="region of interest" description="Disordered" evidence="12">
    <location>
        <begin position="38"/>
        <end position="60"/>
    </location>
</feature>
<dbReference type="GO" id="GO:0000166">
    <property type="term" value="F:nucleotide binding"/>
    <property type="evidence" value="ECO:0007669"/>
    <property type="project" value="UniProtKB-KW"/>
</dbReference>
<dbReference type="GO" id="GO:0004081">
    <property type="term" value="F:bis(5'-nucleosyl)-tetraphosphatase (asymmetrical) activity"/>
    <property type="evidence" value="ECO:0007669"/>
    <property type="project" value="UniProtKB-EC"/>
</dbReference>
<organism evidence="14 16">
    <name type="scientific">Sapajus apella</name>
    <name type="common">Brown-capped capuchin</name>
    <name type="synonym">Cebus apella</name>
    <dbReference type="NCBI Taxonomy" id="9515"/>
    <lineage>
        <taxon>Eukaryota</taxon>
        <taxon>Metazoa</taxon>
        <taxon>Chordata</taxon>
        <taxon>Craniata</taxon>
        <taxon>Vertebrata</taxon>
        <taxon>Euteleostomi</taxon>
        <taxon>Mammalia</taxon>
        <taxon>Eutheria</taxon>
        <taxon>Euarchontoglires</taxon>
        <taxon>Primates</taxon>
        <taxon>Haplorrhini</taxon>
        <taxon>Platyrrhini</taxon>
        <taxon>Cebidae</taxon>
        <taxon>Cebinae</taxon>
        <taxon>Sapajus</taxon>
    </lineage>
</organism>
<dbReference type="AlphaFoldDB" id="A0A6J3JLL4"/>
<dbReference type="PRINTS" id="PR01405">
    <property type="entry name" value="TETRPHPHTASE"/>
</dbReference>
<evidence type="ECO:0000256" key="11">
    <source>
        <dbReference type="ARBA" id="ARBA00048896"/>
    </source>
</evidence>
<keyword evidence="6" id="KW-0378">Hydrolase</keyword>
<evidence type="ECO:0000256" key="10">
    <source>
        <dbReference type="ARBA" id="ARBA00045172"/>
    </source>
</evidence>
<dbReference type="GO" id="GO:0006754">
    <property type="term" value="P:ATP biosynthetic process"/>
    <property type="evidence" value="ECO:0007669"/>
    <property type="project" value="TreeGrafter"/>
</dbReference>
<dbReference type="SUPFAM" id="SSF55811">
    <property type="entry name" value="Nudix"/>
    <property type="match status" value="1"/>
</dbReference>
<dbReference type="GO" id="GO:0006167">
    <property type="term" value="P:AMP biosynthetic process"/>
    <property type="evidence" value="ECO:0007669"/>
    <property type="project" value="TreeGrafter"/>
</dbReference>
<evidence type="ECO:0000313" key="15">
    <source>
        <dbReference type="RefSeq" id="XP_032155825.1"/>
    </source>
</evidence>
<dbReference type="RefSeq" id="XP_032155826.1">
    <property type="nucleotide sequence ID" value="XM_032299935.1"/>
</dbReference>
<comment type="catalytic activity">
    <reaction evidence="11">
        <text>P(1),P(4)-bis(5'-guanosyl) tetraphosphate + H2O = GMP + GTP + 2 H(+)</text>
        <dbReference type="Rhea" id="RHEA:22484"/>
        <dbReference type="ChEBI" id="CHEBI:15377"/>
        <dbReference type="ChEBI" id="CHEBI:15378"/>
        <dbReference type="ChEBI" id="CHEBI:37565"/>
        <dbReference type="ChEBI" id="CHEBI:57553"/>
        <dbReference type="ChEBI" id="CHEBI:58115"/>
        <dbReference type="EC" id="3.6.1.17"/>
    </reaction>
</comment>
<reference evidence="15 16" key="1">
    <citation type="submission" date="2025-04" db="UniProtKB">
        <authorList>
            <consortium name="RefSeq"/>
        </authorList>
    </citation>
    <scope>IDENTIFICATION</scope>
    <source>
        <tissue evidence="15 16">Blood</tissue>
    </source>
</reference>
<keyword evidence="14" id="KW-1185">Reference proteome</keyword>
<evidence type="ECO:0000256" key="3">
    <source>
        <dbReference type="ARBA" id="ARBA00012447"/>
    </source>
</evidence>
<proteinExistence type="inferred from homology"/>
<dbReference type="CTD" id="318"/>
<evidence type="ECO:0000256" key="2">
    <source>
        <dbReference type="ARBA" id="ARBA00005582"/>
    </source>
</evidence>
<dbReference type="EC" id="3.6.1.17" evidence="3"/>
<evidence type="ECO:0000313" key="16">
    <source>
        <dbReference type="RefSeq" id="XP_032155826.1"/>
    </source>
</evidence>
<evidence type="ECO:0000256" key="7">
    <source>
        <dbReference type="ARBA" id="ARBA00024504"/>
    </source>
</evidence>
<dbReference type="CDD" id="cd03428">
    <property type="entry name" value="NUDIX_Ap4A_Nudt2"/>
    <property type="match status" value="1"/>
</dbReference>
<evidence type="ECO:0000313" key="14">
    <source>
        <dbReference type="Proteomes" id="UP000504640"/>
    </source>
</evidence>
<dbReference type="Pfam" id="PF00293">
    <property type="entry name" value="NUDIX"/>
    <property type="match status" value="1"/>
</dbReference>
<evidence type="ECO:0000256" key="9">
    <source>
        <dbReference type="ARBA" id="ARBA00032644"/>
    </source>
</evidence>
<sequence length="158" mass="17617">MATCASVHHSALSVELAKSPEGRTVKTEALDQTKVCLKAGQFSSTSPPDPTSKSHVEPGEDDLETALRETREEAGIEAGQLTIIEGFKRELNYVARNKPKTVIYWLAEVKDYNVEIRLSHEHQAYRWLGLDEACQLAQFKEMKAALQEGHQFLCSTEA</sequence>
<evidence type="ECO:0000256" key="12">
    <source>
        <dbReference type="SAM" id="MobiDB-lite"/>
    </source>
</evidence>
<dbReference type="RefSeq" id="XP_032155825.1">
    <property type="nucleotide sequence ID" value="XM_032299934.1"/>
</dbReference>
<dbReference type="InterPro" id="IPR015797">
    <property type="entry name" value="NUDIX_hydrolase-like_dom_sf"/>
</dbReference>
<dbReference type="Gene3D" id="3.90.79.10">
    <property type="entry name" value="Nucleoside Triphosphate Pyrophosphohydrolase"/>
    <property type="match status" value="1"/>
</dbReference>
<dbReference type="PANTHER" id="PTHR21340">
    <property type="entry name" value="DIADENOSINE 5,5-P1,P4-TETRAPHOSPHATE PYROPHOSPHOHYDROLASE MUTT"/>
    <property type="match status" value="1"/>
</dbReference>
<protein>
    <recommendedName>
        <fullName evidence="4">Bis(5'-nucleosyl)-tetraphosphatase [asymmetrical]</fullName>
        <ecNumber evidence="3">3.6.1.17</ecNumber>
    </recommendedName>
    <alternativeName>
        <fullName evidence="9">Diadenosine 5',5'''-P1,P4-tetraphosphate asymmetrical hydrolase</fullName>
    </alternativeName>
    <alternativeName>
        <fullName evidence="8">Nucleoside diphosphate-linked moiety X motif 2</fullName>
    </alternativeName>
</protein>
<comment type="cofactor">
    <cofactor evidence="1">
        <name>a divalent metal cation</name>
        <dbReference type="ChEBI" id="CHEBI:60240"/>
    </cofactor>
</comment>
<dbReference type="InterPro" id="IPR051325">
    <property type="entry name" value="Nudix_hydrolase_domain"/>
</dbReference>
<dbReference type="Proteomes" id="UP000504640">
    <property type="component" value="Unplaced"/>
</dbReference>
<evidence type="ECO:0000259" key="13">
    <source>
        <dbReference type="PROSITE" id="PS51462"/>
    </source>
</evidence>
<dbReference type="InterPro" id="IPR000086">
    <property type="entry name" value="NUDIX_hydrolase_dom"/>
</dbReference>
<feature type="domain" description="Nudix hydrolase" evidence="13">
    <location>
        <begin position="7"/>
        <end position="150"/>
    </location>
</feature>
<comment type="function">
    <text evidence="10">Catalyzes the asymmetric hydrolysis of diadenosine 5',5'''-P1,P4-tetraphosphate (Ap4A) to yield AMP and ATP. Exhibits decapping activity towards FAD-capped RNAs and dpCoA-capped RNAs in vitro.</text>
</comment>
<dbReference type="InterPro" id="IPR003565">
    <property type="entry name" value="Tetra_PHTase"/>
</dbReference>
<comment type="similarity">
    <text evidence="2">Belongs to the Nudix hydrolase family.</text>
</comment>
<evidence type="ECO:0000256" key="8">
    <source>
        <dbReference type="ARBA" id="ARBA00029676"/>
    </source>
</evidence>
<evidence type="ECO:0000256" key="6">
    <source>
        <dbReference type="ARBA" id="ARBA00022801"/>
    </source>
</evidence>
<dbReference type="PANTHER" id="PTHR21340:SF0">
    <property type="entry name" value="BIS(5'-NUCLEOSYL)-TETRAPHOSPHATASE [ASYMMETRICAL]"/>
    <property type="match status" value="1"/>
</dbReference>
<gene>
    <name evidence="15 16" type="primary">NUDT2</name>
</gene>
<keyword evidence="5" id="KW-0547">Nucleotide-binding</keyword>
<evidence type="ECO:0000256" key="1">
    <source>
        <dbReference type="ARBA" id="ARBA00001968"/>
    </source>
</evidence>
<evidence type="ECO:0000256" key="5">
    <source>
        <dbReference type="ARBA" id="ARBA00022741"/>
    </source>
</evidence>
<evidence type="ECO:0000256" key="4">
    <source>
        <dbReference type="ARBA" id="ARBA00018911"/>
    </source>
</evidence>